<reference evidence="10 11" key="1">
    <citation type="submission" date="2022-01" db="EMBL/GenBank/DDBJ databases">
        <title>Novel bile acid biosynthetic pathways are enriched in the microbiome of centenarians.</title>
        <authorList>
            <person name="Sato Y."/>
            <person name="Atarashi K."/>
            <person name="Plichta R.D."/>
            <person name="Arai Y."/>
            <person name="Sasajima S."/>
            <person name="Kearney M.S."/>
            <person name="Suda W."/>
            <person name="Takeshita K."/>
            <person name="Sasaki T."/>
            <person name="Okamoto S."/>
            <person name="Skelly N.A."/>
            <person name="Okamura Y."/>
            <person name="Vlamakis H."/>
            <person name="Li Y."/>
            <person name="Tanoue T."/>
            <person name="Takei H."/>
            <person name="Nittono H."/>
            <person name="Narushima S."/>
            <person name="Irie J."/>
            <person name="Itoh H."/>
            <person name="Moriya K."/>
            <person name="Sugiura Y."/>
            <person name="Suematsu M."/>
            <person name="Moritoki N."/>
            <person name="Shibata S."/>
            <person name="Littman R.D."/>
            <person name="Fischbach A.M."/>
            <person name="Uwamino Y."/>
            <person name="Inoue T."/>
            <person name="Honda A."/>
            <person name="Hattori M."/>
            <person name="Murai T."/>
            <person name="Xavier J.R."/>
            <person name="Hirose N."/>
            <person name="Honda K."/>
        </authorList>
    </citation>
    <scope>NUCLEOTIDE SEQUENCE [LARGE SCALE GENOMIC DNA]</scope>
    <source>
        <strain evidence="10 11">CE91-St30</strain>
    </source>
</reference>
<evidence type="ECO:0000313" key="10">
    <source>
        <dbReference type="EMBL" id="BDE96772.1"/>
    </source>
</evidence>
<keyword evidence="4" id="KW-0378">Hydrolase</keyword>
<evidence type="ECO:0000256" key="3">
    <source>
        <dbReference type="ARBA" id="ARBA00022729"/>
    </source>
</evidence>
<comment type="similarity">
    <text evidence="1">Belongs to the peptidase C40 family.</text>
</comment>
<evidence type="ECO:0000256" key="6">
    <source>
        <dbReference type="SAM" id="Coils"/>
    </source>
</evidence>
<proteinExistence type="inferred from homology"/>
<feature type="signal peptide" evidence="8">
    <location>
        <begin position="1"/>
        <end position="33"/>
    </location>
</feature>
<evidence type="ECO:0000313" key="11">
    <source>
        <dbReference type="Proteomes" id="UP001320544"/>
    </source>
</evidence>
<dbReference type="InterPro" id="IPR057309">
    <property type="entry name" value="PcsB_CC"/>
</dbReference>
<keyword evidence="5" id="KW-0788">Thiol protease</keyword>
<dbReference type="Gene3D" id="3.90.1720.10">
    <property type="entry name" value="endopeptidase domain like (from Nostoc punctiforme)"/>
    <property type="match status" value="1"/>
</dbReference>
<keyword evidence="2" id="KW-0645">Protease</keyword>
<dbReference type="Pfam" id="PF00877">
    <property type="entry name" value="NLPC_P60"/>
    <property type="match status" value="1"/>
</dbReference>
<evidence type="ECO:0000256" key="8">
    <source>
        <dbReference type="SAM" id="SignalP"/>
    </source>
</evidence>
<dbReference type="Gene3D" id="6.10.250.3150">
    <property type="match status" value="1"/>
</dbReference>
<gene>
    <name evidence="10" type="ORF">CE91St30_21050</name>
</gene>
<dbReference type="PANTHER" id="PTHR47359:SF3">
    <property type="entry name" value="NLP_P60 DOMAIN-CONTAINING PROTEIN-RELATED"/>
    <property type="match status" value="1"/>
</dbReference>
<dbReference type="Pfam" id="PF24568">
    <property type="entry name" value="CC_PcsB"/>
    <property type="match status" value="1"/>
</dbReference>
<evidence type="ECO:0000259" key="9">
    <source>
        <dbReference type="PROSITE" id="PS51935"/>
    </source>
</evidence>
<protein>
    <recommendedName>
        <fullName evidence="9">NlpC/P60 domain-containing protein</fullName>
    </recommendedName>
</protein>
<dbReference type="InterPro" id="IPR051794">
    <property type="entry name" value="PG_Endopeptidase_C40"/>
</dbReference>
<dbReference type="PROSITE" id="PS51318">
    <property type="entry name" value="TAT"/>
    <property type="match status" value="1"/>
</dbReference>
<dbReference type="PROSITE" id="PS51935">
    <property type="entry name" value="NLPC_P60"/>
    <property type="match status" value="1"/>
</dbReference>
<evidence type="ECO:0000256" key="1">
    <source>
        <dbReference type="ARBA" id="ARBA00007074"/>
    </source>
</evidence>
<feature type="region of interest" description="Disordered" evidence="7">
    <location>
        <begin position="216"/>
        <end position="301"/>
    </location>
</feature>
<dbReference type="SUPFAM" id="SSF54001">
    <property type="entry name" value="Cysteine proteinases"/>
    <property type="match status" value="1"/>
</dbReference>
<accession>A0ABM7WK89</accession>
<dbReference type="InterPro" id="IPR000064">
    <property type="entry name" value="NLP_P60_dom"/>
</dbReference>
<feature type="chain" id="PRO_5046021610" description="NlpC/P60 domain-containing protein" evidence="8">
    <location>
        <begin position="34"/>
        <end position="418"/>
    </location>
</feature>
<dbReference type="EMBL" id="AP025564">
    <property type="protein sequence ID" value="BDE96772.1"/>
    <property type="molecule type" value="Genomic_DNA"/>
</dbReference>
<evidence type="ECO:0000256" key="5">
    <source>
        <dbReference type="ARBA" id="ARBA00022807"/>
    </source>
</evidence>
<keyword evidence="3 8" id="KW-0732">Signal</keyword>
<keyword evidence="11" id="KW-1185">Reference proteome</keyword>
<organism evidence="10 11">
    <name type="scientific">Raoultibacter timonensis</name>
    <dbReference type="NCBI Taxonomy" id="1907662"/>
    <lineage>
        <taxon>Bacteria</taxon>
        <taxon>Bacillati</taxon>
        <taxon>Actinomycetota</taxon>
        <taxon>Coriobacteriia</taxon>
        <taxon>Eggerthellales</taxon>
        <taxon>Eggerthellaceae</taxon>
        <taxon>Raoultibacter</taxon>
    </lineage>
</organism>
<feature type="domain" description="NlpC/P60" evidence="9">
    <location>
        <begin position="305"/>
        <end position="418"/>
    </location>
</feature>
<dbReference type="RefSeq" id="WP_244385971.1">
    <property type="nucleotide sequence ID" value="NZ_AP025564.1"/>
</dbReference>
<feature type="coiled-coil region" evidence="6">
    <location>
        <begin position="44"/>
        <end position="99"/>
    </location>
</feature>
<sequence length="418" mass="42573">MEQNRTKVTRRAFLGGAAAFGAVSLTMPSLAFADPTSASKQAEADEVRSRVAAMQSELSQKSEEYYAALDAHDAAVAACDEAQARIDEASGQISELQEKLGTRARSMYRSGGTSFLDLLLGATTFEEFVTNWDILNQMNENDATMVQQTKDLRAEVEAQREELSKQEQIASDKAEEARVNKENAEVTVAALQAELDSLDAEARELLLAEQEEAAAAARAAEAEENANRPNSGSGGGGSSNSGGNDGGNDGGGGGNDGGGGGNDGGGGGNDGGGGGNDGGGGGNDGGGGGNDGGGGGSSSGGGNYVPPNGSVVDYAVYCLGTPYVYGGNTPGVGLDCSGLTYWCYRQVGKTIPRTTYGMPNSAAWSGPVSSAEPGDVLWNSGHVAICTASGGGTYIHAPQPGDVVKYSSWPQFSLALRF</sequence>
<name>A0ABM7WK89_9ACTN</name>
<evidence type="ECO:0000256" key="7">
    <source>
        <dbReference type="SAM" id="MobiDB-lite"/>
    </source>
</evidence>
<evidence type="ECO:0000256" key="2">
    <source>
        <dbReference type="ARBA" id="ARBA00022670"/>
    </source>
</evidence>
<evidence type="ECO:0000256" key="4">
    <source>
        <dbReference type="ARBA" id="ARBA00022801"/>
    </source>
</evidence>
<keyword evidence="6" id="KW-0175">Coiled coil</keyword>
<dbReference type="Proteomes" id="UP001320544">
    <property type="component" value="Chromosome"/>
</dbReference>
<dbReference type="PANTHER" id="PTHR47359">
    <property type="entry name" value="PEPTIDOGLYCAN DL-ENDOPEPTIDASE CWLO"/>
    <property type="match status" value="1"/>
</dbReference>
<feature type="region of interest" description="Disordered" evidence="7">
    <location>
        <begin position="162"/>
        <end position="181"/>
    </location>
</feature>
<dbReference type="InterPro" id="IPR006311">
    <property type="entry name" value="TAT_signal"/>
</dbReference>
<dbReference type="InterPro" id="IPR038765">
    <property type="entry name" value="Papain-like_cys_pep_sf"/>
</dbReference>
<feature type="compositionally biased region" description="Gly residues" evidence="7">
    <location>
        <begin position="232"/>
        <end position="301"/>
    </location>
</feature>